<dbReference type="InterPro" id="IPR050642">
    <property type="entry name" value="PDH_E1_Alpha_Subunit"/>
</dbReference>
<organism evidence="5 6">
    <name type="scientific">Persephonella hydrogeniphila</name>
    <dbReference type="NCBI Taxonomy" id="198703"/>
    <lineage>
        <taxon>Bacteria</taxon>
        <taxon>Pseudomonadati</taxon>
        <taxon>Aquificota</taxon>
        <taxon>Aquificia</taxon>
        <taxon>Aquificales</taxon>
        <taxon>Hydrogenothermaceae</taxon>
        <taxon>Persephonella</taxon>
    </lineage>
</organism>
<dbReference type="Gene3D" id="3.40.50.970">
    <property type="match status" value="1"/>
</dbReference>
<dbReference type="InterPro" id="IPR001017">
    <property type="entry name" value="DH_E1"/>
</dbReference>
<dbReference type="CDD" id="cd02000">
    <property type="entry name" value="TPP_E1_PDC_ADC_BCADC"/>
    <property type="match status" value="1"/>
</dbReference>
<keyword evidence="6" id="KW-1185">Reference proteome</keyword>
<dbReference type="GO" id="GO:0006086">
    <property type="term" value="P:pyruvate decarboxylation to acetyl-CoA"/>
    <property type="evidence" value="ECO:0007669"/>
    <property type="project" value="TreeGrafter"/>
</dbReference>
<gene>
    <name evidence="5" type="ORF">SAMN06265182_0382</name>
</gene>
<dbReference type="EMBL" id="OBEI01000001">
    <property type="protein sequence ID" value="SNZ03446.1"/>
    <property type="molecule type" value="Genomic_DNA"/>
</dbReference>
<evidence type="ECO:0000256" key="3">
    <source>
        <dbReference type="ARBA" id="ARBA00023052"/>
    </source>
</evidence>
<dbReference type="RefSeq" id="WP_096999570.1">
    <property type="nucleotide sequence ID" value="NZ_OBEI01000001.1"/>
</dbReference>
<dbReference type="PANTHER" id="PTHR11516">
    <property type="entry name" value="PYRUVATE DEHYDROGENASE E1 COMPONENT, ALPHA SUBUNIT BACTERIAL AND ORGANELLAR"/>
    <property type="match status" value="1"/>
</dbReference>
<keyword evidence="5" id="KW-0670">Pyruvate</keyword>
<feature type="domain" description="Dehydrogenase E1 component" evidence="4">
    <location>
        <begin position="13"/>
        <end position="305"/>
    </location>
</feature>
<name>A0A285N623_9AQUI</name>
<protein>
    <submittedName>
        <fullName evidence="5">Pyruvate dehydrogenase E1 component alpha subunit</fullName>
    </submittedName>
</protein>
<evidence type="ECO:0000313" key="5">
    <source>
        <dbReference type="EMBL" id="SNZ03446.1"/>
    </source>
</evidence>
<accession>A0A285N623</accession>
<keyword evidence="2" id="KW-0560">Oxidoreductase</keyword>
<dbReference type="Pfam" id="PF00676">
    <property type="entry name" value="E1_dh"/>
    <property type="match status" value="1"/>
</dbReference>
<reference evidence="6" key="1">
    <citation type="submission" date="2017-09" db="EMBL/GenBank/DDBJ databases">
        <authorList>
            <person name="Varghese N."/>
            <person name="Submissions S."/>
        </authorList>
    </citation>
    <scope>NUCLEOTIDE SEQUENCE [LARGE SCALE GENOMIC DNA]</scope>
    <source>
        <strain evidence="6">DSM 15103</strain>
    </source>
</reference>
<dbReference type="SUPFAM" id="SSF52518">
    <property type="entry name" value="Thiamin diphosphate-binding fold (THDP-binding)"/>
    <property type="match status" value="1"/>
</dbReference>
<dbReference type="InterPro" id="IPR029061">
    <property type="entry name" value="THDP-binding"/>
</dbReference>
<evidence type="ECO:0000259" key="4">
    <source>
        <dbReference type="Pfam" id="PF00676"/>
    </source>
</evidence>
<dbReference type="OrthoDB" id="9766715at2"/>
<dbReference type="PANTHER" id="PTHR11516:SF60">
    <property type="entry name" value="PYRUVATE DEHYDROGENASE E1 COMPONENT SUBUNIT ALPHA"/>
    <property type="match status" value="1"/>
</dbReference>
<evidence type="ECO:0000256" key="2">
    <source>
        <dbReference type="ARBA" id="ARBA00023002"/>
    </source>
</evidence>
<proteinExistence type="predicted"/>
<dbReference type="AlphaFoldDB" id="A0A285N623"/>
<sequence length="323" mass="36392">MGKSIVERAYYLMKLGRAFEERAKEEYMKGNIAGFLHLAIGEEAVHVGATLAFGKGDLFVHYREHIWALARGMSPKTVMAELFGKKTGVSKGKGGSMHLFDPSYNFYGGNAIVGAHLPHAVGAAYARKYLGHTEGVLAAFGDGATNAGNYYESLNLAALWELPVLFLNENNFYAIGTRVDRASAIKELYKKAKEFMPAARIDGMNFFEVYDAVSKAKEYIETEGKPYYIEAITYRYEPHSMSDPGDYRSPRELKVFHDKDPIEFLKNEGLRRGLLTEEFIKEIDERVNREIEEAVKFALESPEPEDNELYTDIFCEVCTDVIP</sequence>
<dbReference type="Proteomes" id="UP000219036">
    <property type="component" value="Unassembled WGS sequence"/>
</dbReference>
<comment type="cofactor">
    <cofactor evidence="1">
        <name>thiamine diphosphate</name>
        <dbReference type="ChEBI" id="CHEBI:58937"/>
    </cofactor>
</comment>
<dbReference type="GO" id="GO:0004739">
    <property type="term" value="F:pyruvate dehydrogenase (acetyl-transferring) activity"/>
    <property type="evidence" value="ECO:0007669"/>
    <property type="project" value="TreeGrafter"/>
</dbReference>
<evidence type="ECO:0000256" key="1">
    <source>
        <dbReference type="ARBA" id="ARBA00001964"/>
    </source>
</evidence>
<evidence type="ECO:0000313" key="6">
    <source>
        <dbReference type="Proteomes" id="UP000219036"/>
    </source>
</evidence>
<keyword evidence="3" id="KW-0786">Thiamine pyrophosphate</keyword>